<reference evidence="3" key="1">
    <citation type="journal article" date="2012" name="PLoS Genet.">
        <title>The genomes of the fungal plant pathogens Cladosporium fulvum and Dothistroma septosporum reveal adaptation to different hosts and lifestyles but also signatures of common ancestry.</title>
        <authorList>
            <person name="de Wit P.J.G.M."/>
            <person name="van der Burgt A."/>
            <person name="Oekmen B."/>
            <person name="Stergiopoulos I."/>
            <person name="Abd-Elsalam K.A."/>
            <person name="Aerts A.L."/>
            <person name="Bahkali A.H."/>
            <person name="Beenen H.G."/>
            <person name="Chettri P."/>
            <person name="Cox M.P."/>
            <person name="Datema E."/>
            <person name="de Vries R.P."/>
            <person name="Dhillon B."/>
            <person name="Ganley A.R."/>
            <person name="Griffiths S.A."/>
            <person name="Guo Y."/>
            <person name="Hamelin R.C."/>
            <person name="Henrissat B."/>
            <person name="Kabir M.S."/>
            <person name="Jashni M.K."/>
            <person name="Kema G."/>
            <person name="Klaubauf S."/>
            <person name="Lapidus A."/>
            <person name="Levasseur A."/>
            <person name="Lindquist E."/>
            <person name="Mehrabi R."/>
            <person name="Ohm R.A."/>
            <person name="Owen T.J."/>
            <person name="Salamov A."/>
            <person name="Schwelm A."/>
            <person name="Schijlen E."/>
            <person name="Sun H."/>
            <person name="van den Burg H.A."/>
            <person name="van Ham R.C.H.J."/>
            <person name="Zhang S."/>
            <person name="Goodwin S.B."/>
            <person name="Grigoriev I.V."/>
            <person name="Collemare J."/>
            <person name="Bradshaw R.E."/>
        </authorList>
    </citation>
    <scope>NUCLEOTIDE SEQUENCE [LARGE SCALE GENOMIC DNA]</scope>
    <source>
        <strain evidence="3">NZE10 / CBS 128990</strain>
    </source>
</reference>
<evidence type="ECO:0000256" key="1">
    <source>
        <dbReference type="SAM" id="MobiDB-lite"/>
    </source>
</evidence>
<accession>N1PR82</accession>
<dbReference type="HOGENOM" id="CLU_2739997_0_0_1"/>
<sequence length="71" mass="7583">MTTTTTTSHGLSPTAPSATQTSSSAVTLTTWQSMADPRQHTLRSKQPTAACRNGCSAAQRDTFDLKGRQRS</sequence>
<name>N1PR82_DOTSN</name>
<evidence type="ECO:0000313" key="3">
    <source>
        <dbReference type="Proteomes" id="UP000016933"/>
    </source>
</evidence>
<protein>
    <submittedName>
        <fullName evidence="2">Uncharacterized protein</fullName>
    </submittedName>
</protein>
<reference evidence="2 3" key="2">
    <citation type="journal article" date="2012" name="PLoS Pathog.">
        <title>Diverse lifestyles and strategies of plant pathogenesis encoded in the genomes of eighteen Dothideomycetes fungi.</title>
        <authorList>
            <person name="Ohm R.A."/>
            <person name="Feau N."/>
            <person name="Henrissat B."/>
            <person name="Schoch C.L."/>
            <person name="Horwitz B.A."/>
            <person name="Barry K.W."/>
            <person name="Condon B.J."/>
            <person name="Copeland A.C."/>
            <person name="Dhillon B."/>
            <person name="Glaser F."/>
            <person name="Hesse C.N."/>
            <person name="Kosti I."/>
            <person name="LaButti K."/>
            <person name="Lindquist E.A."/>
            <person name="Lucas S."/>
            <person name="Salamov A.A."/>
            <person name="Bradshaw R.E."/>
            <person name="Ciuffetti L."/>
            <person name="Hamelin R.C."/>
            <person name="Kema G.H.J."/>
            <person name="Lawrence C."/>
            <person name="Scott J.A."/>
            <person name="Spatafora J.W."/>
            <person name="Turgeon B.G."/>
            <person name="de Wit P.J.G.M."/>
            <person name="Zhong S."/>
            <person name="Goodwin S.B."/>
            <person name="Grigoriev I.V."/>
        </authorList>
    </citation>
    <scope>NUCLEOTIDE SEQUENCE [LARGE SCALE GENOMIC DNA]</scope>
    <source>
        <strain evidence="3">NZE10 / CBS 128990</strain>
    </source>
</reference>
<dbReference type="AlphaFoldDB" id="N1PR82"/>
<organism evidence="2 3">
    <name type="scientific">Dothistroma septosporum (strain NZE10 / CBS 128990)</name>
    <name type="common">Red band needle blight fungus</name>
    <name type="synonym">Mycosphaerella pini</name>
    <dbReference type="NCBI Taxonomy" id="675120"/>
    <lineage>
        <taxon>Eukaryota</taxon>
        <taxon>Fungi</taxon>
        <taxon>Dikarya</taxon>
        <taxon>Ascomycota</taxon>
        <taxon>Pezizomycotina</taxon>
        <taxon>Dothideomycetes</taxon>
        <taxon>Dothideomycetidae</taxon>
        <taxon>Mycosphaerellales</taxon>
        <taxon>Mycosphaerellaceae</taxon>
        <taxon>Dothistroma</taxon>
    </lineage>
</organism>
<dbReference type="Proteomes" id="UP000016933">
    <property type="component" value="Unassembled WGS sequence"/>
</dbReference>
<keyword evidence="3" id="KW-1185">Reference proteome</keyword>
<feature type="region of interest" description="Disordered" evidence="1">
    <location>
        <begin position="1"/>
        <end position="26"/>
    </location>
</feature>
<dbReference type="EMBL" id="KB446538">
    <property type="protein sequence ID" value="EME44929.1"/>
    <property type="molecule type" value="Genomic_DNA"/>
</dbReference>
<proteinExistence type="predicted"/>
<gene>
    <name evidence="2" type="ORF">DOTSEDRAFT_43375</name>
</gene>
<evidence type="ECO:0000313" key="2">
    <source>
        <dbReference type="EMBL" id="EME44929.1"/>
    </source>
</evidence>